<feature type="region of interest" description="Disordered" evidence="1">
    <location>
        <begin position="142"/>
        <end position="162"/>
    </location>
</feature>
<protein>
    <submittedName>
        <fullName evidence="2">Uncharacterized protein</fullName>
    </submittedName>
</protein>
<proteinExistence type="predicted"/>
<name>A0A1Y2HTT6_9FUNG</name>
<dbReference type="Proteomes" id="UP000193411">
    <property type="component" value="Unassembled WGS sequence"/>
</dbReference>
<evidence type="ECO:0000313" key="3">
    <source>
        <dbReference type="Proteomes" id="UP000193411"/>
    </source>
</evidence>
<keyword evidence="3" id="KW-1185">Reference proteome</keyword>
<gene>
    <name evidence="2" type="ORF">BCR44DRAFT_1067656</name>
</gene>
<evidence type="ECO:0000256" key="1">
    <source>
        <dbReference type="SAM" id="MobiDB-lite"/>
    </source>
</evidence>
<evidence type="ECO:0000313" key="2">
    <source>
        <dbReference type="EMBL" id="ORZ36562.1"/>
    </source>
</evidence>
<organism evidence="2 3">
    <name type="scientific">Catenaria anguillulae PL171</name>
    <dbReference type="NCBI Taxonomy" id="765915"/>
    <lineage>
        <taxon>Eukaryota</taxon>
        <taxon>Fungi</taxon>
        <taxon>Fungi incertae sedis</taxon>
        <taxon>Blastocladiomycota</taxon>
        <taxon>Blastocladiomycetes</taxon>
        <taxon>Blastocladiales</taxon>
        <taxon>Catenariaceae</taxon>
        <taxon>Catenaria</taxon>
    </lineage>
</organism>
<sequence length="340" mass="37453">MLHSALALRHSHSFSCRRFVVQVQVQVQALVPPPQYPQRRLHSTPPQRPPTPNTIQQLLILSCFLITPYSHPPSPAIEATAIATAWSQCLIHCLQQPSPLPPSSAFARSAVAFDRWLSSSLLLLLCFDKRPQPSSDWDHGRICAPHAPAQHPNGPNRHPNRHHPLHAPLSAKVLAAVLLLVNSARHARRLSAHPRPPTPDACAHLIRVCGEFNAYQSPTEPHPHSPTCHVVAIARPAPDPPAPPCRDSILVLIPGSSTLLTHLARHAWPLLTATHINALWTLFTPPVALRSRTSHRPLASLWHLPRPLQPNPALLAQLVANVPLANWNTTTWILAAHCPY</sequence>
<comment type="caution">
    <text evidence="2">The sequence shown here is derived from an EMBL/GenBank/DDBJ whole genome shotgun (WGS) entry which is preliminary data.</text>
</comment>
<accession>A0A1Y2HTT6</accession>
<dbReference type="EMBL" id="MCFL01000016">
    <property type="protein sequence ID" value="ORZ36562.1"/>
    <property type="molecule type" value="Genomic_DNA"/>
</dbReference>
<reference evidence="2 3" key="1">
    <citation type="submission" date="2016-07" db="EMBL/GenBank/DDBJ databases">
        <title>Pervasive Adenine N6-methylation of Active Genes in Fungi.</title>
        <authorList>
            <consortium name="DOE Joint Genome Institute"/>
            <person name="Mondo S.J."/>
            <person name="Dannebaum R.O."/>
            <person name="Kuo R.C."/>
            <person name="Labutti K."/>
            <person name="Haridas S."/>
            <person name="Kuo A."/>
            <person name="Salamov A."/>
            <person name="Ahrendt S.R."/>
            <person name="Lipzen A."/>
            <person name="Sullivan W."/>
            <person name="Andreopoulos W.B."/>
            <person name="Clum A."/>
            <person name="Lindquist E."/>
            <person name="Daum C."/>
            <person name="Ramamoorthy G.K."/>
            <person name="Gryganskyi A."/>
            <person name="Culley D."/>
            <person name="Magnuson J.K."/>
            <person name="James T.Y."/>
            <person name="O'Malley M.A."/>
            <person name="Stajich J.E."/>
            <person name="Spatafora J.W."/>
            <person name="Visel A."/>
            <person name="Grigoriev I.V."/>
        </authorList>
    </citation>
    <scope>NUCLEOTIDE SEQUENCE [LARGE SCALE GENOMIC DNA]</scope>
    <source>
        <strain evidence="2 3">PL171</strain>
    </source>
</reference>
<dbReference type="AlphaFoldDB" id="A0A1Y2HTT6"/>